<sequence>MAKKENQQSLGDALKSFLKGNRLEEGLDQVRVAEAWARAMGPGVAGYTRDVRLRGTTLYVALNSSVLREELSLGTSRIIDLLNAELGKELVKTLRLQ</sequence>
<dbReference type="Pfam" id="PF05258">
    <property type="entry name" value="DciA"/>
    <property type="match status" value="1"/>
</dbReference>
<protein>
    <submittedName>
        <fullName evidence="1">DUF721 domain-containing protein</fullName>
    </submittedName>
</protein>
<accession>A0ABT1AZI0</accession>
<dbReference type="PANTHER" id="PTHR36456">
    <property type="entry name" value="UPF0232 PROTEIN SCO3875"/>
    <property type="match status" value="1"/>
</dbReference>
<dbReference type="InterPro" id="IPR007922">
    <property type="entry name" value="DciA-like"/>
</dbReference>
<keyword evidence="2" id="KW-1185">Reference proteome</keyword>
<dbReference type="Proteomes" id="UP001206312">
    <property type="component" value="Unassembled WGS sequence"/>
</dbReference>
<reference evidence="1 2" key="1">
    <citation type="submission" date="2022-06" db="EMBL/GenBank/DDBJ databases">
        <authorList>
            <person name="Xuan X."/>
        </authorList>
    </citation>
    <scope>NUCLEOTIDE SEQUENCE [LARGE SCALE GENOMIC DNA]</scope>
    <source>
        <strain evidence="1 2">2V75</strain>
    </source>
</reference>
<proteinExistence type="predicted"/>
<evidence type="ECO:0000313" key="1">
    <source>
        <dbReference type="EMBL" id="MCO5725455.1"/>
    </source>
</evidence>
<dbReference type="EMBL" id="JAMXIB010000009">
    <property type="protein sequence ID" value="MCO5725455.1"/>
    <property type="molecule type" value="Genomic_DNA"/>
</dbReference>
<organism evidence="1 2">
    <name type="scientific">Robiginitalea marina</name>
    <dbReference type="NCBI Taxonomy" id="2954105"/>
    <lineage>
        <taxon>Bacteria</taxon>
        <taxon>Pseudomonadati</taxon>
        <taxon>Bacteroidota</taxon>
        <taxon>Flavobacteriia</taxon>
        <taxon>Flavobacteriales</taxon>
        <taxon>Flavobacteriaceae</taxon>
        <taxon>Robiginitalea</taxon>
    </lineage>
</organism>
<evidence type="ECO:0000313" key="2">
    <source>
        <dbReference type="Proteomes" id="UP001206312"/>
    </source>
</evidence>
<comment type="caution">
    <text evidence="1">The sequence shown here is derived from an EMBL/GenBank/DDBJ whole genome shotgun (WGS) entry which is preliminary data.</text>
</comment>
<gene>
    <name evidence="1" type="ORF">NG653_11350</name>
</gene>
<dbReference type="PANTHER" id="PTHR36456:SF1">
    <property type="entry name" value="UPF0232 PROTEIN SCO3875"/>
    <property type="match status" value="1"/>
</dbReference>
<name>A0ABT1AZI0_9FLAO</name>
<dbReference type="RefSeq" id="WP_252741828.1">
    <property type="nucleotide sequence ID" value="NZ_JAMXIB010000009.1"/>
</dbReference>